<protein>
    <submittedName>
        <fullName evidence="1">OLC1v1026917C1</fullName>
    </submittedName>
</protein>
<accession>A0AAV1CBG1</accession>
<evidence type="ECO:0000313" key="2">
    <source>
        <dbReference type="Proteomes" id="UP001161247"/>
    </source>
</evidence>
<dbReference type="Proteomes" id="UP001161247">
    <property type="component" value="Chromosome 1"/>
</dbReference>
<dbReference type="PANTHER" id="PTHR33790">
    <property type="entry name" value="OS05G0344200 PROTEIN"/>
    <property type="match status" value="1"/>
</dbReference>
<dbReference type="AlphaFoldDB" id="A0AAV1CBG1"/>
<keyword evidence="2" id="KW-1185">Reference proteome</keyword>
<dbReference type="EMBL" id="OX459118">
    <property type="protein sequence ID" value="CAI9091802.1"/>
    <property type="molecule type" value="Genomic_DNA"/>
</dbReference>
<organism evidence="1 2">
    <name type="scientific">Oldenlandia corymbosa var. corymbosa</name>
    <dbReference type="NCBI Taxonomy" id="529605"/>
    <lineage>
        <taxon>Eukaryota</taxon>
        <taxon>Viridiplantae</taxon>
        <taxon>Streptophyta</taxon>
        <taxon>Embryophyta</taxon>
        <taxon>Tracheophyta</taxon>
        <taxon>Spermatophyta</taxon>
        <taxon>Magnoliopsida</taxon>
        <taxon>eudicotyledons</taxon>
        <taxon>Gunneridae</taxon>
        <taxon>Pentapetalae</taxon>
        <taxon>asterids</taxon>
        <taxon>lamiids</taxon>
        <taxon>Gentianales</taxon>
        <taxon>Rubiaceae</taxon>
        <taxon>Rubioideae</taxon>
        <taxon>Spermacoceae</taxon>
        <taxon>Hedyotis-Oldenlandia complex</taxon>
        <taxon>Oldenlandia</taxon>
    </lineage>
</organism>
<dbReference type="InterPro" id="IPR009818">
    <property type="entry name" value="PAM2_motif"/>
</dbReference>
<reference evidence="1" key="1">
    <citation type="submission" date="2023-03" db="EMBL/GenBank/DDBJ databases">
        <authorList>
            <person name="Julca I."/>
        </authorList>
    </citation>
    <scope>NUCLEOTIDE SEQUENCE</scope>
</reference>
<evidence type="ECO:0000313" key="1">
    <source>
        <dbReference type="EMBL" id="CAI9091802.1"/>
    </source>
</evidence>
<dbReference type="Pfam" id="PF07145">
    <property type="entry name" value="PAM2"/>
    <property type="match status" value="1"/>
</dbReference>
<gene>
    <name evidence="1" type="ORF">OLC1_LOCUS3632</name>
</gene>
<dbReference type="PANTHER" id="PTHR33790:SF1">
    <property type="entry name" value="PROTEIN EARLY RESPONSIVE TO DEHYDRATION 15"/>
    <property type="match status" value="1"/>
</dbReference>
<sequence length="135" mass="15567">MGTSTLNPNAPMFVPLAYRAVEDFSDQWWDLVKSSPWFREFWIQEYCSDSADSLIEPVMYDDLDGFPDFPDDDVFSSNFSPENPKKVEQGKMDLISLGSLKWKKPRGPAEMGKHWDKAPKIVNVRVSPRPIKQPR</sequence>
<dbReference type="InterPro" id="IPR040414">
    <property type="entry name" value="CID1/CID2"/>
</dbReference>
<proteinExistence type="predicted"/>
<name>A0AAV1CBG1_OLDCO</name>